<dbReference type="InterPro" id="IPR001533">
    <property type="entry name" value="Pterin_deHydtase"/>
</dbReference>
<keyword evidence="7" id="KW-1185">Reference proteome</keyword>
<dbReference type="EMBL" id="JAHFXS010007204">
    <property type="protein sequence ID" value="KAG9927403.1"/>
    <property type="molecule type" value="Genomic_DNA"/>
</dbReference>
<dbReference type="Pfam" id="PF01329">
    <property type="entry name" value="Pterin_4a"/>
    <property type="match status" value="1"/>
</dbReference>
<dbReference type="AlphaFoldDB" id="A0A9P8F3Q2"/>
<dbReference type="InterPro" id="IPR036428">
    <property type="entry name" value="PCD_sf"/>
</dbReference>
<dbReference type="Proteomes" id="UP000729357">
    <property type="component" value="Unassembled WGS sequence"/>
</dbReference>
<proteinExistence type="inferred from homology"/>
<sequence length="149" mass="16899">MSSSQQQSSVRFECSAGEDEEQLGRNAIALTTAGGGRWKVTDDKRGLQRTFRFKTFKATWRFEHVGIAFTHPHPDFMNTVAAECKVRKHHPEWTNVFNKTHVRWTTHKPMGLSSKDVLMARFCDEAASLHGELPEVDDDEECGCGTFKP</sequence>
<keyword evidence="4" id="KW-0456">Lyase</keyword>
<comment type="catalytic activity">
    <reaction evidence="1">
        <text>(4aS,6R)-4a-hydroxy-L-erythro-5,6,7,8-tetrahydrobiopterin = (6R)-L-erythro-6,7-dihydrobiopterin + H2O</text>
        <dbReference type="Rhea" id="RHEA:11920"/>
        <dbReference type="ChEBI" id="CHEBI:15377"/>
        <dbReference type="ChEBI" id="CHEBI:15642"/>
        <dbReference type="ChEBI" id="CHEBI:43120"/>
        <dbReference type="EC" id="4.2.1.96"/>
    </reaction>
</comment>
<dbReference type="PANTHER" id="PTHR12599:SF0">
    <property type="entry name" value="PTERIN-4-ALPHA-CARBINOLAMINE DEHYDRATASE"/>
    <property type="match status" value="1"/>
</dbReference>
<accession>A0A9P8F3Q2</accession>
<evidence type="ECO:0000256" key="2">
    <source>
        <dbReference type="ARBA" id="ARBA00006472"/>
    </source>
</evidence>
<evidence type="ECO:0000256" key="3">
    <source>
        <dbReference type="ARBA" id="ARBA00013252"/>
    </source>
</evidence>
<dbReference type="SUPFAM" id="SSF55248">
    <property type="entry name" value="PCD-like"/>
    <property type="match status" value="1"/>
</dbReference>
<reference evidence="6" key="1">
    <citation type="journal article" date="2021" name="J Fungi (Basel)">
        <title>Virulence traits and population genomics of the black yeast Aureobasidium melanogenum.</title>
        <authorList>
            <person name="Cernosa A."/>
            <person name="Sun X."/>
            <person name="Gostincar C."/>
            <person name="Fang C."/>
            <person name="Gunde-Cimerman N."/>
            <person name="Song Z."/>
        </authorList>
    </citation>
    <scope>NUCLEOTIDE SEQUENCE</scope>
    <source>
        <strain evidence="6">EXF-9298</strain>
    </source>
</reference>
<dbReference type="PANTHER" id="PTHR12599">
    <property type="entry name" value="PTERIN-4-ALPHA-CARBINOLAMINE DEHYDRATASE"/>
    <property type="match status" value="1"/>
</dbReference>
<dbReference type="EC" id="4.2.1.96" evidence="3"/>
<protein>
    <recommendedName>
        <fullName evidence="3">4a-hydroxytetrahydrobiopterin dehydratase</fullName>
        <ecNumber evidence="3">4.2.1.96</ecNumber>
    </recommendedName>
    <alternativeName>
        <fullName evidence="5">4-alpha-hydroxy-tetrahydropterin dehydratase</fullName>
    </alternativeName>
</protein>
<comment type="similarity">
    <text evidence="2">Belongs to the pterin-4-alpha-carbinolamine dehydratase family.</text>
</comment>
<dbReference type="CDD" id="cd00488">
    <property type="entry name" value="PCD_DCoH"/>
    <property type="match status" value="1"/>
</dbReference>
<name>A0A9P8F3Q2_AURME</name>
<dbReference type="GO" id="GO:0006729">
    <property type="term" value="P:tetrahydrobiopterin biosynthetic process"/>
    <property type="evidence" value="ECO:0007669"/>
    <property type="project" value="InterPro"/>
</dbReference>
<evidence type="ECO:0000313" key="6">
    <source>
        <dbReference type="EMBL" id="KAG9927403.1"/>
    </source>
</evidence>
<dbReference type="GO" id="GO:0008124">
    <property type="term" value="F:4-alpha-hydroxytetrahydrobiopterin dehydratase activity"/>
    <property type="evidence" value="ECO:0007669"/>
    <property type="project" value="UniProtKB-EC"/>
</dbReference>
<reference evidence="6" key="2">
    <citation type="submission" date="2021-08" db="EMBL/GenBank/DDBJ databases">
        <authorList>
            <person name="Gostincar C."/>
            <person name="Sun X."/>
            <person name="Song Z."/>
            <person name="Gunde-Cimerman N."/>
        </authorList>
    </citation>
    <scope>NUCLEOTIDE SEQUENCE</scope>
    <source>
        <strain evidence="6">EXF-9298</strain>
    </source>
</reference>
<organism evidence="6 7">
    <name type="scientific">Aureobasidium melanogenum</name>
    <name type="common">Aureobasidium pullulans var. melanogenum</name>
    <dbReference type="NCBI Taxonomy" id="46634"/>
    <lineage>
        <taxon>Eukaryota</taxon>
        <taxon>Fungi</taxon>
        <taxon>Dikarya</taxon>
        <taxon>Ascomycota</taxon>
        <taxon>Pezizomycotina</taxon>
        <taxon>Dothideomycetes</taxon>
        <taxon>Dothideomycetidae</taxon>
        <taxon>Dothideales</taxon>
        <taxon>Saccotheciaceae</taxon>
        <taxon>Aureobasidium</taxon>
    </lineage>
</organism>
<comment type="caution">
    <text evidence="6">The sequence shown here is derived from an EMBL/GenBank/DDBJ whole genome shotgun (WGS) entry which is preliminary data.</text>
</comment>
<evidence type="ECO:0000256" key="5">
    <source>
        <dbReference type="ARBA" id="ARBA00030497"/>
    </source>
</evidence>
<feature type="non-terminal residue" evidence="6">
    <location>
        <position position="149"/>
    </location>
</feature>
<dbReference type="Gene3D" id="3.30.1360.20">
    <property type="entry name" value="Transcriptional coactivator/pterin dehydratase"/>
    <property type="match status" value="1"/>
</dbReference>
<evidence type="ECO:0000256" key="1">
    <source>
        <dbReference type="ARBA" id="ARBA00001554"/>
    </source>
</evidence>
<gene>
    <name evidence="6" type="ORF">KCU98_g21174</name>
</gene>
<evidence type="ECO:0000256" key="4">
    <source>
        <dbReference type="ARBA" id="ARBA00023239"/>
    </source>
</evidence>
<evidence type="ECO:0000313" key="7">
    <source>
        <dbReference type="Proteomes" id="UP000729357"/>
    </source>
</evidence>